<accession>A0A9W6KLH5</accession>
<comment type="caution">
    <text evidence="1">The sequence shown here is derived from an EMBL/GenBank/DDBJ whole genome shotgun (WGS) entry which is preliminary data.</text>
</comment>
<reference evidence="1" key="2">
    <citation type="submission" date="2023-01" db="EMBL/GenBank/DDBJ databases">
        <authorList>
            <person name="Sun Q."/>
            <person name="Evtushenko L."/>
        </authorList>
    </citation>
    <scope>NUCLEOTIDE SEQUENCE</scope>
    <source>
        <strain evidence="1">VKM Ac-1321</strain>
    </source>
</reference>
<dbReference type="AlphaFoldDB" id="A0A9W6KLH5"/>
<gene>
    <name evidence="1" type="ORF">GCM10017581_048030</name>
</gene>
<evidence type="ECO:0000313" key="2">
    <source>
        <dbReference type="Proteomes" id="UP001143480"/>
    </source>
</evidence>
<organism evidence="1 2">
    <name type="scientific">Dactylosporangium matsuzakiense</name>
    <dbReference type="NCBI Taxonomy" id="53360"/>
    <lineage>
        <taxon>Bacteria</taxon>
        <taxon>Bacillati</taxon>
        <taxon>Actinomycetota</taxon>
        <taxon>Actinomycetes</taxon>
        <taxon>Micromonosporales</taxon>
        <taxon>Micromonosporaceae</taxon>
        <taxon>Dactylosporangium</taxon>
    </lineage>
</organism>
<keyword evidence="2" id="KW-1185">Reference proteome</keyword>
<evidence type="ECO:0000313" key="1">
    <source>
        <dbReference type="EMBL" id="GLL03060.1"/>
    </source>
</evidence>
<dbReference type="Proteomes" id="UP001143480">
    <property type="component" value="Unassembled WGS sequence"/>
</dbReference>
<protein>
    <submittedName>
        <fullName evidence="1">Uncharacterized protein</fullName>
    </submittedName>
</protein>
<proteinExistence type="predicted"/>
<sequence>MFRLQPVGRRARRSGAAVMWVVAAVRGGGAVLGLEPAAVWVAAAFGVGGGAVRLQPVEAARLAAGCGGGLGGGCVRWVAVVCSDSSRWGRRAWRPGVAVV</sequence>
<reference evidence="1" key="1">
    <citation type="journal article" date="2014" name="Int. J. Syst. Evol. Microbiol.">
        <title>Complete genome sequence of Corynebacterium casei LMG S-19264T (=DSM 44701T), isolated from a smear-ripened cheese.</title>
        <authorList>
            <consortium name="US DOE Joint Genome Institute (JGI-PGF)"/>
            <person name="Walter F."/>
            <person name="Albersmeier A."/>
            <person name="Kalinowski J."/>
            <person name="Ruckert C."/>
        </authorList>
    </citation>
    <scope>NUCLEOTIDE SEQUENCE</scope>
    <source>
        <strain evidence="1">VKM Ac-1321</strain>
    </source>
</reference>
<name>A0A9W6KLH5_9ACTN</name>
<dbReference type="EMBL" id="BSFP01000029">
    <property type="protein sequence ID" value="GLL03060.1"/>
    <property type="molecule type" value="Genomic_DNA"/>
</dbReference>